<evidence type="ECO:0000313" key="2">
    <source>
        <dbReference type="Proteomes" id="UP000199544"/>
    </source>
</evidence>
<dbReference type="EMBL" id="FNHW01000001">
    <property type="protein sequence ID" value="SDM96519.1"/>
    <property type="molecule type" value="Genomic_DNA"/>
</dbReference>
<proteinExistence type="predicted"/>
<dbReference type="InterPro" id="IPR003737">
    <property type="entry name" value="GlcNAc_PI_deacetylase-related"/>
</dbReference>
<dbReference type="PANTHER" id="PTHR12993:SF26">
    <property type="entry name" value="1D-MYO-INOSITOL 2-ACETAMIDO-2-DEOXY-ALPHA-D-GLUCOPYRANOSIDE DEACETYLASE"/>
    <property type="match status" value="1"/>
</dbReference>
<name>A0A1G9XI80_9BACL</name>
<dbReference type="GO" id="GO:0016811">
    <property type="term" value="F:hydrolase activity, acting on carbon-nitrogen (but not peptide) bonds, in linear amides"/>
    <property type="evidence" value="ECO:0007669"/>
    <property type="project" value="TreeGrafter"/>
</dbReference>
<dbReference type="STRING" id="459525.SAMN04488137_2819"/>
<dbReference type="InterPro" id="IPR024078">
    <property type="entry name" value="LmbE-like_dom_sf"/>
</dbReference>
<dbReference type="Pfam" id="PF02585">
    <property type="entry name" value="PIG-L"/>
    <property type="match status" value="1"/>
</dbReference>
<accession>A0A1G9XI80</accession>
<reference evidence="2" key="1">
    <citation type="submission" date="2016-10" db="EMBL/GenBank/DDBJ databases">
        <authorList>
            <person name="Varghese N."/>
            <person name="Submissions S."/>
        </authorList>
    </citation>
    <scope>NUCLEOTIDE SEQUENCE [LARGE SCALE GENOMIC DNA]</scope>
    <source>
        <strain evidence="2">CGMCC 1.6854</strain>
    </source>
</reference>
<sequence>MKEPNKLMVVAHPDDEIFFGGDELIQEKGWKVICISDRNDATRKKEFETVMKQVEVTDYEIWSYRDAWTEHVNRPKLEADLRRVLAEREYKKIVTHNLKGEYGHPEHKALSEIMYNLVDENLYMFDFTIKKLLFVDILKRKLEILELYKSQKPAVIELLDLIAIARTIKIK</sequence>
<gene>
    <name evidence="1" type="ORF">SAMN04488137_2819</name>
</gene>
<dbReference type="OrthoDB" id="9790023at2"/>
<dbReference type="Proteomes" id="UP000199544">
    <property type="component" value="Unassembled WGS sequence"/>
</dbReference>
<keyword evidence="2" id="KW-1185">Reference proteome</keyword>
<organism evidence="1 2">
    <name type="scientific">Fictibacillus solisalsi</name>
    <dbReference type="NCBI Taxonomy" id="459525"/>
    <lineage>
        <taxon>Bacteria</taxon>
        <taxon>Bacillati</taxon>
        <taxon>Bacillota</taxon>
        <taxon>Bacilli</taxon>
        <taxon>Bacillales</taxon>
        <taxon>Fictibacillaceae</taxon>
        <taxon>Fictibacillus</taxon>
    </lineage>
</organism>
<dbReference type="RefSeq" id="WP_090235405.1">
    <property type="nucleotide sequence ID" value="NZ_FNHW01000001.1"/>
</dbReference>
<evidence type="ECO:0000313" key="1">
    <source>
        <dbReference type="EMBL" id="SDM96519.1"/>
    </source>
</evidence>
<dbReference type="PANTHER" id="PTHR12993">
    <property type="entry name" value="N-ACETYLGLUCOSAMINYL-PHOSPHATIDYLINOSITOL DE-N-ACETYLASE-RELATED"/>
    <property type="match status" value="1"/>
</dbReference>
<dbReference type="Gene3D" id="3.40.50.10320">
    <property type="entry name" value="LmbE-like"/>
    <property type="match status" value="1"/>
</dbReference>
<dbReference type="AlphaFoldDB" id="A0A1G9XI80"/>
<protein>
    <submittedName>
        <fullName evidence="1">GlcNAc-PI de-N-acetylase</fullName>
    </submittedName>
</protein>
<dbReference type="SUPFAM" id="SSF102588">
    <property type="entry name" value="LmbE-like"/>
    <property type="match status" value="1"/>
</dbReference>